<organism evidence="10 11">
    <name type="scientific">Lacipirellula limnantheis</name>
    <dbReference type="NCBI Taxonomy" id="2528024"/>
    <lineage>
        <taxon>Bacteria</taxon>
        <taxon>Pseudomonadati</taxon>
        <taxon>Planctomycetota</taxon>
        <taxon>Planctomycetia</taxon>
        <taxon>Pirellulales</taxon>
        <taxon>Lacipirellulaceae</taxon>
        <taxon>Lacipirellula</taxon>
    </lineage>
</organism>
<evidence type="ECO:0000256" key="4">
    <source>
        <dbReference type="ARBA" id="ARBA00022741"/>
    </source>
</evidence>
<keyword evidence="4 7" id="KW-0547">Nucleotide-binding</keyword>
<keyword evidence="3 10" id="KW-0808">Transferase</keyword>
<evidence type="ECO:0000313" key="10">
    <source>
        <dbReference type="EMBL" id="QDT73632.1"/>
    </source>
</evidence>
<evidence type="ECO:0000256" key="7">
    <source>
        <dbReference type="PROSITE-ProRule" id="PRU10141"/>
    </source>
</evidence>
<dbReference type="EC" id="2.7.11.1" evidence="1"/>
<keyword evidence="2" id="KW-0723">Serine/threonine-protein kinase</keyword>
<evidence type="ECO:0000256" key="1">
    <source>
        <dbReference type="ARBA" id="ARBA00012513"/>
    </source>
</evidence>
<feature type="domain" description="Protein kinase" evidence="9">
    <location>
        <begin position="166"/>
        <end position="426"/>
    </location>
</feature>
<keyword evidence="5 10" id="KW-0418">Kinase</keyword>
<keyword evidence="8" id="KW-1133">Transmembrane helix</keyword>
<evidence type="ECO:0000256" key="8">
    <source>
        <dbReference type="SAM" id="Phobius"/>
    </source>
</evidence>
<evidence type="ECO:0000256" key="3">
    <source>
        <dbReference type="ARBA" id="ARBA00022679"/>
    </source>
</evidence>
<reference evidence="10 11" key="1">
    <citation type="submission" date="2019-02" db="EMBL/GenBank/DDBJ databases">
        <title>Deep-cultivation of Planctomycetes and their phenomic and genomic characterization uncovers novel biology.</title>
        <authorList>
            <person name="Wiegand S."/>
            <person name="Jogler M."/>
            <person name="Boedeker C."/>
            <person name="Pinto D."/>
            <person name="Vollmers J."/>
            <person name="Rivas-Marin E."/>
            <person name="Kohn T."/>
            <person name="Peeters S.H."/>
            <person name="Heuer A."/>
            <person name="Rast P."/>
            <person name="Oberbeckmann S."/>
            <person name="Bunk B."/>
            <person name="Jeske O."/>
            <person name="Meyerdierks A."/>
            <person name="Storesund J.E."/>
            <person name="Kallscheuer N."/>
            <person name="Luecker S."/>
            <person name="Lage O.M."/>
            <person name="Pohl T."/>
            <person name="Merkel B.J."/>
            <person name="Hornburger P."/>
            <person name="Mueller R.-W."/>
            <person name="Bruemmer F."/>
            <person name="Labrenz M."/>
            <person name="Spormann A.M."/>
            <person name="Op den Camp H."/>
            <person name="Overmann J."/>
            <person name="Amann R."/>
            <person name="Jetten M.S.M."/>
            <person name="Mascher T."/>
            <person name="Medema M.H."/>
            <person name="Devos D.P."/>
            <person name="Kaster A.-K."/>
            <person name="Ovreas L."/>
            <person name="Rohde M."/>
            <person name="Galperin M.Y."/>
            <person name="Jogler C."/>
        </authorList>
    </citation>
    <scope>NUCLEOTIDE SEQUENCE [LARGE SCALE GENOMIC DNA]</scope>
    <source>
        <strain evidence="10 11">I41</strain>
    </source>
</reference>
<dbReference type="InterPro" id="IPR008271">
    <property type="entry name" value="Ser/Thr_kinase_AS"/>
</dbReference>
<accession>A0A517TZ39</accession>
<dbReference type="EMBL" id="CP036339">
    <property type="protein sequence ID" value="QDT73632.1"/>
    <property type="molecule type" value="Genomic_DNA"/>
</dbReference>
<proteinExistence type="predicted"/>
<dbReference type="PROSITE" id="PS00107">
    <property type="entry name" value="PROTEIN_KINASE_ATP"/>
    <property type="match status" value="1"/>
</dbReference>
<dbReference type="GO" id="GO:0005524">
    <property type="term" value="F:ATP binding"/>
    <property type="evidence" value="ECO:0007669"/>
    <property type="project" value="UniProtKB-UniRule"/>
</dbReference>
<name>A0A517TZ39_9BACT</name>
<keyword evidence="8" id="KW-0812">Transmembrane</keyword>
<dbReference type="PROSITE" id="PS00108">
    <property type="entry name" value="PROTEIN_KINASE_ST"/>
    <property type="match status" value="1"/>
</dbReference>
<dbReference type="InterPro" id="IPR017441">
    <property type="entry name" value="Protein_kinase_ATP_BS"/>
</dbReference>
<dbReference type="GO" id="GO:0004674">
    <property type="term" value="F:protein serine/threonine kinase activity"/>
    <property type="evidence" value="ECO:0007669"/>
    <property type="project" value="UniProtKB-KW"/>
</dbReference>
<evidence type="ECO:0000313" key="11">
    <source>
        <dbReference type="Proteomes" id="UP000317909"/>
    </source>
</evidence>
<dbReference type="Gene3D" id="3.30.200.20">
    <property type="entry name" value="Phosphorylase Kinase, domain 1"/>
    <property type="match status" value="1"/>
</dbReference>
<feature type="transmembrane region" description="Helical" evidence="8">
    <location>
        <begin position="451"/>
        <end position="473"/>
    </location>
</feature>
<keyword evidence="11" id="KW-1185">Reference proteome</keyword>
<dbReference type="Proteomes" id="UP000317909">
    <property type="component" value="Chromosome"/>
</dbReference>
<feature type="binding site" evidence="7">
    <location>
        <position position="195"/>
    </location>
    <ligand>
        <name>ATP</name>
        <dbReference type="ChEBI" id="CHEBI:30616"/>
    </ligand>
</feature>
<keyword evidence="6 7" id="KW-0067">ATP-binding</keyword>
<evidence type="ECO:0000256" key="2">
    <source>
        <dbReference type="ARBA" id="ARBA00022527"/>
    </source>
</evidence>
<evidence type="ECO:0000256" key="5">
    <source>
        <dbReference type="ARBA" id="ARBA00022777"/>
    </source>
</evidence>
<dbReference type="FunFam" id="1.10.510.10:FF:000021">
    <property type="entry name" value="Serine/threonine protein kinase"/>
    <property type="match status" value="1"/>
</dbReference>
<dbReference type="SUPFAM" id="SSF56112">
    <property type="entry name" value="Protein kinase-like (PK-like)"/>
    <property type="match status" value="1"/>
</dbReference>
<dbReference type="AlphaFoldDB" id="A0A517TZ39"/>
<dbReference type="KEGG" id="llh:I41_28210"/>
<dbReference type="CDD" id="cd14014">
    <property type="entry name" value="STKc_PknB_like"/>
    <property type="match status" value="1"/>
</dbReference>
<evidence type="ECO:0000259" key="9">
    <source>
        <dbReference type="PROSITE" id="PS50011"/>
    </source>
</evidence>
<sequence length="715" mass="78789">MSPEVMRIVDEICDQFERAWKVGAPSLESYLDQAPSDCRRHLLPELAAIDFQYRRRAVEPDLSFDEFVAAHPAIAEELRPYADEFNGFFDSASLAPRASLSDVALASSRRPQGLHIRCPHCASPVELVADTPEEDVTCRECGSTFCLVDRDVNATTATSLRTIGRFELLARLGVGGFGTVWKARDPELDRIVAIKIPRRGQLRAEEVDFFFREARAAAQLRHPHIVAVYEIGREDDTVFIVSDYVRGVTLSEWMKTVKPSVREVAELCVVVAEALDHAHERGVVHRDLKPSNIMVDEIGQPRIMDFGLAKRESGEVTMTCDGQILGTAAYMSPEQAEGRGHWIDRRADVYSLGVVMFQMATGELPYRGSFEVQLASKLVDDAPDPRKLNRHLPRDFATICLKCLEREPSRRYAGAGKVAAELRRFLQGEPILARPLSRTARLWRWAKRKPALSTAAALAGIIVVAGPIIAFVLDAQRRELDGRVKELDQLVIGQETASRLLRGENAELKKSLNAAKGSATPAADDPLEWRRDLIDNVIERRFTAAGTALDGDALDLESRVQLQLGLGMMLAAVDRTEDAVTQFTGAAHDLERLAVARPLDARVAAAWADCCEQLSRLHRAAGRTEPAMQAAAKALAIRGRLAERRQGGVAAQIDLLELHHSTPPTSKSLAAIPELSRMVIDDWPSEAAALYQAACRLTRNPPLLSAPPITGAKDN</sequence>
<dbReference type="InterPro" id="IPR011009">
    <property type="entry name" value="Kinase-like_dom_sf"/>
</dbReference>
<dbReference type="PANTHER" id="PTHR43289:SF6">
    <property type="entry name" value="SERINE_THREONINE-PROTEIN KINASE NEKL-3"/>
    <property type="match status" value="1"/>
</dbReference>
<gene>
    <name evidence="10" type="primary">prkC_13</name>
    <name evidence="10" type="ORF">I41_28210</name>
</gene>
<dbReference type="Pfam" id="PF00069">
    <property type="entry name" value="Pkinase"/>
    <property type="match status" value="1"/>
</dbReference>
<protein>
    <recommendedName>
        <fullName evidence="1">non-specific serine/threonine protein kinase</fullName>
        <ecNumber evidence="1">2.7.11.1</ecNumber>
    </recommendedName>
</protein>
<dbReference type="PROSITE" id="PS50011">
    <property type="entry name" value="PROTEIN_KINASE_DOM"/>
    <property type="match status" value="1"/>
</dbReference>
<dbReference type="InterPro" id="IPR000719">
    <property type="entry name" value="Prot_kinase_dom"/>
</dbReference>
<dbReference type="PANTHER" id="PTHR43289">
    <property type="entry name" value="MITOGEN-ACTIVATED PROTEIN KINASE KINASE KINASE 20-RELATED"/>
    <property type="match status" value="1"/>
</dbReference>
<evidence type="ECO:0000256" key="6">
    <source>
        <dbReference type="ARBA" id="ARBA00022840"/>
    </source>
</evidence>
<dbReference type="Gene3D" id="1.10.510.10">
    <property type="entry name" value="Transferase(Phosphotransferase) domain 1"/>
    <property type="match status" value="1"/>
</dbReference>
<keyword evidence="8" id="KW-0472">Membrane</keyword>
<dbReference type="SMART" id="SM00220">
    <property type="entry name" value="S_TKc"/>
    <property type="match status" value="1"/>
</dbReference>